<dbReference type="OrthoDB" id="384245at2759"/>
<dbReference type="SMR" id="A0A024V8H8"/>
<keyword evidence="1" id="KW-1133">Transmembrane helix</keyword>
<name>A0A024V8H8_PLAFA</name>
<feature type="transmembrane region" description="Helical" evidence="1">
    <location>
        <begin position="82"/>
        <end position="101"/>
    </location>
</feature>
<evidence type="ECO:0000259" key="2">
    <source>
        <dbReference type="Pfam" id="PF23533"/>
    </source>
</evidence>
<proteinExistence type="predicted"/>
<accession>A0A024V8H8</accession>
<evidence type="ECO:0000313" key="3">
    <source>
        <dbReference type="EMBL" id="ETW18759.1"/>
    </source>
</evidence>
<organism evidence="3 4">
    <name type="scientific">Plasmodium falciparum Vietnam Oak-Knoll</name>
    <name type="common">FVO</name>
    <dbReference type="NCBI Taxonomy" id="1036723"/>
    <lineage>
        <taxon>Eukaryota</taxon>
        <taxon>Sar</taxon>
        <taxon>Alveolata</taxon>
        <taxon>Apicomplexa</taxon>
        <taxon>Aconoidasida</taxon>
        <taxon>Haemosporida</taxon>
        <taxon>Plasmodiidae</taxon>
        <taxon>Plasmodium</taxon>
        <taxon>Plasmodium (Laverania)</taxon>
    </lineage>
</organism>
<sequence length="145" mass="16889">MNGHNLFQHFMRNIFFKHTFRVVSKNVVDKGQKGLGGTMLLSSPILFEVNNKEEENAPKSEYIFLAGKSIDFLTQKIFENEFGTSILYVAFFVAYLSLLVHDNKINLMVRKLKYKYANNMFTVGHPNYKMYLPKNPLIKNKQTNK</sequence>
<evidence type="ECO:0000256" key="1">
    <source>
        <dbReference type="SAM" id="Phobius"/>
    </source>
</evidence>
<dbReference type="Pfam" id="PF23533">
    <property type="entry name" value="Microp_apicomplexa_19"/>
    <property type="match status" value="1"/>
</dbReference>
<dbReference type="InterPro" id="IPR056324">
    <property type="entry name" value="Microp_apicomplexa_19"/>
</dbReference>
<dbReference type="EMBL" id="KI925078">
    <property type="protein sequence ID" value="ETW18759.1"/>
    <property type="molecule type" value="Genomic_DNA"/>
</dbReference>
<keyword evidence="1" id="KW-0472">Membrane</keyword>
<reference evidence="3 4" key="2">
    <citation type="submission" date="2013-02" db="EMBL/GenBank/DDBJ databases">
        <title>The Genome Sequence of Plasmodium falciparum Vietnam Oak-Knoll (FVO).</title>
        <authorList>
            <consortium name="The Broad Institute Genome Sequencing Platform"/>
            <consortium name="The Broad Institute Genome Sequencing Center for Infectious Disease"/>
            <person name="Neafsey D."/>
            <person name="Cheeseman I."/>
            <person name="Volkman S."/>
            <person name="Adams J."/>
            <person name="Walker B."/>
            <person name="Young S.K."/>
            <person name="Zeng Q."/>
            <person name="Gargeya S."/>
            <person name="Fitzgerald M."/>
            <person name="Haas B."/>
            <person name="Abouelleil A."/>
            <person name="Alvarado L."/>
            <person name="Arachchi H.M."/>
            <person name="Berlin A.M."/>
            <person name="Chapman S.B."/>
            <person name="Dewar J."/>
            <person name="Goldberg J."/>
            <person name="Griggs A."/>
            <person name="Gujja S."/>
            <person name="Hansen M."/>
            <person name="Howarth C."/>
            <person name="Imamovic A."/>
            <person name="Larimer J."/>
            <person name="McCowan C."/>
            <person name="Murphy C."/>
            <person name="Neiman D."/>
            <person name="Pearson M."/>
            <person name="Priest M."/>
            <person name="Roberts A."/>
            <person name="Saif S."/>
            <person name="Shea T."/>
            <person name="Sisk P."/>
            <person name="Sykes S."/>
            <person name="Wortman J."/>
            <person name="Nusbaum C."/>
            <person name="Birren B."/>
        </authorList>
    </citation>
    <scope>NUCLEOTIDE SEQUENCE [LARGE SCALE GENOMIC DNA]</scope>
    <source>
        <strain evidence="4">Vietnam Oak-Knoll (FVO)</strain>
    </source>
</reference>
<feature type="domain" description="Microprotein" evidence="2">
    <location>
        <begin position="45"/>
        <end position="139"/>
    </location>
</feature>
<keyword evidence="1" id="KW-0812">Transmembrane</keyword>
<evidence type="ECO:0000313" key="4">
    <source>
        <dbReference type="Proteomes" id="UP000030690"/>
    </source>
</evidence>
<protein>
    <recommendedName>
        <fullName evidence="2">Microprotein domain-containing protein</fullName>
    </recommendedName>
</protein>
<dbReference type="Proteomes" id="UP000030690">
    <property type="component" value="Unassembled WGS sequence"/>
</dbReference>
<reference evidence="3 4" key="1">
    <citation type="submission" date="2013-02" db="EMBL/GenBank/DDBJ databases">
        <title>The Genome Annotation of Plasmodium falciparum Vietnam Oak-Knoll (FVO).</title>
        <authorList>
            <consortium name="The Broad Institute Genome Sequencing Platform"/>
            <consortium name="The Broad Institute Genome Sequencing Center for Infectious Disease"/>
            <person name="Neafsey D."/>
            <person name="Hoffman S."/>
            <person name="Volkman S."/>
            <person name="Rosenthal P."/>
            <person name="Walker B."/>
            <person name="Young S.K."/>
            <person name="Zeng Q."/>
            <person name="Gargeya S."/>
            <person name="Fitzgerald M."/>
            <person name="Haas B."/>
            <person name="Abouelleil A."/>
            <person name="Allen A.W."/>
            <person name="Alvarado L."/>
            <person name="Arachchi H.M."/>
            <person name="Berlin A.M."/>
            <person name="Chapman S.B."/>
            <person name="Gainer-Dewar J."/>
            <person name="Goldberg J."/>
            <person name="Griggs A."/>
            <person name="Gujja S."/>
            <person name="Hansen M."/>
            <person name="Howarth C."/>
            <person name="Imamovic A."/>
            <person name="Ireland A."/>
            <person name="Larimer J."/>
            <person name="McCowan C."/>
            <person name="Murphy C."/>
            <person name="Pearson M."/>
            <person name="Poon T.W."/>
            <person name="Priest M."/>
            <person name="Roberts A."/>
            <person name="Saif S."/>
            <person name="Shea T."/>
            <person name="Sisk P."/>
            <person name="Sykes S."/>
            <person name="Wortman J."/>
            <person name="Nusbaum C."/>
            <person name="Birren B."/>
        </authorList>
    </citation>
    <scope>NUCLEOTIDE SEQUENCE [LARGE SCALE GENOMIC DNA]</scope>
    <source>
        <strain evidence="4">Vietnam Oak-Knoll (FVO)</strain>
    </source>
</reference>
<gene>
    <name evidence="3" type="ORF">PFFVO_02654</name>
</gene>
<dbReference type="AlphaFoldDB" id="A0A024V8H8"/>